<comment type="caution">
    <text evidence="1">The sequence shown here is derived from an EMBL/GenBank/DDBJ whole genome shotgun (WGS) entry which is preliminary data.</text>
</comment>
<protein>
    <submittedName>
        <fullName evidence="1">Uncharacterized protein</fullName>
    </submittedName>
</protein>
<evidence type="ECO:0000313" key="1">
    <source>
        <dbReference type="EMBL" id="KKL98545.1"/>
    </source>
</evidence>
<proteinExistence type="predicted"/>
<sequence length="81" mass="9588">MTLCRKVVIFTIRHPNPVQIEIDLPEPVPSEYITSYLYHLYCDLIPKSGWIHKIAIRNFEGNTVHLELFDRVWLLPTPEEK</sequence>
<accession>A0A0F9IY08</accession>
<dbReference type="EMBL" id="LAZR01017891">
    <property type="protein sequence ID" value="KKL98545.1"/>
    <property type="molecule type" value="Genomic_DNA"/>
</dbReference>
<reference evidence="1" key="1">
    <citation type="journal article" date="2015" name="Nature">
        <title>Complex archaea that bridge the gap between prokaryotes and eukaryotes.</title>
        <authorList>
            <person name="Spang A."/>
            <person name="Saw J.H."/>
            <person name="Jorgensen S.L."/>
            <person name="Zaremba-Niedzwiedzka K."/>
            <person name="Martijn J."/>
            <person name="Lind A.E."/>
            <person name="van Eijk R."/>
            <person name="Schleper C."/>
            <person name="Guy L."/>
            <person name="Ettema T.J."/>
        </authorList>
    </citation>
    <scope>NUCLEOTIDE SEQUENCE</scope>
</reference>
<gene>
    <name evidence="1" type="ORF">LCGC14_1823330</name>
</gene>
<dbReference type="AlphaFoldDB" id="A0A0F9IY08"/>
<organism evidence="1">
    <name type="scientific">marine sediment metagenome</name>
    <dbReference type="NCBI Taxonomy" id="412755"/>
    <lineage>
        <taxon>unclassified sequences</taxon>
        <taxon>metagenomes</taxon>
        <taxon>ecological metagenomes</taxon>
    </lineage>
</organism>
<name>A0A0F9IY08_9ZZZZ</name>